<organism evidence="2 3">
    <name type="scientific">Actinomadura rudentiformis</name>
    <dbReference type="NCBI Taxonomy" id="359158"/>
    <lineage>
        <taxon>Bacteria</taxon>
        <taxon>Bacillati</taxon>
        <taxon>Actinomycetota</taxon>
        <taxon>Actinomycetes</taxon>
        <taxon>Streptosporangiales</taxon>
        <taxon>Thermomonosporaceae</taxon>
        <taxon>Actinomadura</taxon>
    </lineage>
</organism>
<feature type="region of interest" description="Disordered" evidence="1">
    <location>
        <begin position="1"/>
        <end position="127"/>
    </location>
</feature>
<dbReference type="AlphaFoldDB" id="A0A6H9Z6G4"/>
<protein>
    <submittedName>
        <fullName evidence="2">Uncharacterized protein</fullName>
    </submittedName>
</protein>
<dbReference type="EMBL" id="WBMT01000003">
    <property type="protein sequence ID" value="KAB2350760.1"/>
    <property type="molecule type" value="Genomic_DNA"/>
</dbReference>
<gene>
    <name evidence="2" type="ORF">F8566_07195</name>
</gene>
<comment type="caution">
    <text evidence="2">The sequence shown here is derived from an EMBL/GenBank/DDBJ whole genome shotgun (WGS) entry which is preliminary data.</text>
</comment>
<sequence length="212" mass="24025">MPASLGQGPTQVRIQRRSGSKRERRRPPGPAGTRHGFSLHNAKNREFRARLVRDRSNSQAHACLSNGRSAQWDRADPGPCHPGPLPEGQRDPEIFDSAGGRGGQDRRGGRADHDRGGRGSHPCSGGLGVARVRRLRAQRDLLLPERRLRRCQPGLHQQRHHLHQRQLHRYERIAQQHHFLLHQPALGPWLYRMPLRKPGRLHQGNSVAHDGR</sequence>
<proteinExistence type="predicted"/>
<evidence type="ECO:0000256" key="1">
    <source>
        <dbReference type="SAM" id="MobiDB-lite"/>
    </source>
</evidence>
<keyword evidence="3" id="KW-1185">Reference proteome</keyword>
<evidence type="ECO:0000313" key="3">
    <source>
        <dbReference type="Proteomes" id="UP000468735"/>
    </source>
</evidence>
<dbReference type="Proteomes" id="UP000468735">
    <property type="component" value="Unassembled WGS sequence"/>
</dbReference>
<feature type="compositionally biased region" description="Basic and acidic residues" evidence="1">
    <location>
        <begin position="43"/>
        <end position="56"/>
    </location>
</feature>
<feature type="compositionally biased region" description="Basic residues" evidence="1">
    <location>
        <begin position="14"/>
        <end position="27"/>
    </location>
</feature>
<accession>A0A6H9Z6G4</accession>
<evidence type="ECO:0000313" key="2">
    <source>
        <dbReference type="EMBL" id="KAB2350760.1"/>
    </source>
</evidence>
<name>A0A6H9Z6G4_9ACTN</name>
<feature type="compositionally biased region" description="Basic and acidic residues" evidence="1">
    <location>
        <begin position="103"/>
        <end position="117"/>
    </location>
</feature>
<reference evidence="2 3" key="1">
    <citation type="submission" date="2019-09" db="EMBL/GenBank/DDBJ databases">
        <title>Actinomadura physcomitrii sp. nov., a novel actinomycete isolated from moss [Physcomitrium sphaericum (Ludw) Fuernr].</title>
        <authorList>
            <person name="Zhuang X."/>
            <person name="Liu C."/>
        </authorList>
    </citation>
    <scope>NUCLEOTIDE SEQUENCE [LARGE SCALE GENOMIC DNA]</scope>
    <source>
        <strain evidence="2 3">HMC1</strain>
    </source>
</reference>